<dbReference type="Pfam" id="PF01496">
    <property type="entry name" value="V_ATPase_I"/>
    <property type="match status" value="1"/>
</dbReference>
<evidence type="ECO:0000256" key="9">
    <source>
        <dbReference type="SAM" id="Phobius"/>
    </source>
</evidence>
<comment type="subcellular location">
    <subcellularLocation>
        <location evidence="1">Membrane</location>
        <topology evidence="1">Multi-pass membrane protein</topology>
    </subcellularLocation>
</comment>
<evidence type="ECO:0000256" key="2">
    <source>
        <dbReference type="ARBA" id="ARBA00009904"/>
    </source>
</evidence>
<evidence type="ECO:0000256" key="6">
    <source>
        <dbReference type="ARBA" id="ARBA00023065"/>
    </source>
</evidence>
<keyword evidence="5 9" id="KW-1133">Transmembrane helix</keyword>
<dbReference type="Proteomes" id="UP000823757">
    <property type="component" value="Unassembled WGS sequence"/>
</dbReference>
<dbReference type="AlphaFoldDB" id="A0A9D9IJD9"/>
<evidence type="ECO:0000256" key="4">
    <source>
        <dbReference type="ARBA" id="ARBA00022692"/>
    </source>
</evidence>
<evidence type="ECO:0000256" key="3">
    <source>
        <dbReference type="ARBA" id="ARBA00022448"/>
    </source>
</evidence>
<dbReference type="InterPro" id="IPR002490">
    <property type="entry name" value="V-ATPase_116kDa_su"/>
</dbReference>
<gene>
    <name evidence="10" type="ORF">IAB91_01125</name>
</gene>
<evidence type="ECO:0000256" key="1">
    <source>
        <dbReference type="ARBA" id="ARBA00004141"/>
    </source>
</evidence>
<reference evidence="10" key="2">
    <citation type="journal article" date="2021" name="PeerJ">
        <title>Extensive microbial diversity within the chicken gut microbiome revealed by metagenomics and culture.</title>
        <authorList>
            <person name="Gilroy R."/>
            <person name="Ravi A."/>
            <person name="Getino M."/>
            <person name="Pursley I."/>
            <person name="Horton D.L."/>
            <person name="Alikhan N.F."/>
            <person name="Baker D."/>
            <person name="Gharbi K."/>
            <person name="Hall N."/>
            <person name="Watson M."/>
            <person name="Adriaenssens E.M."/>
            <person name="Foster-Nyarko E."/>
            <person name="Jarju S."/>
            <person name="Secka A."/>
            <person name="Antonio M."/>
            <person name="Oren A."/>
            <person name="Chaudhuri R.R."/>
            <person name="La Ragione R."/>
            <person name="Hildebrand F."/>
            <person name="Pallen M.J."/>
        </authorList>
    </citation>
    <scope>NUCLEOTIDE SEQUENCE</scope>
    <source>
        <strain evidence="10">B1-13419</strain>
    </source>
</reference>
<keyword evidence="3" id="KW-0813">Transport</keyword>
<dbReference type="PANTHER" id="PTHR11629:SF63">
    <property type="entry name" value="V-TYPE PROTON ATPASE SUBUNIT A"/>
    <property type="match status" value="1"/>
</dbReference>
<dbReference type="EMBL" id="JADIMD010000015">
    <property type="protein sequence ID" value="MBO8473879.1"/>
    <property type="molecule type" value="Genomic_DNA"/>
</dbReference>
<evidence type="ECO:0000256" key="7">
    <source>
        <dbReference type="ARBA" id="ARBA00023136"/>
    </source>
</evidence>
<protein>
    <submittedName>
        <fullName evidence="10">ATPase V</fullName>
    </submittedName>
</protein>
<comment type="similarity">
    <text evidence="2">Belongs to the V-ATPase 116 kDa subunit family.</text>
</comment>
<keyword evidence="8" id="KW-0175">Coiled coil</keyword>
<feature type="transmembrane region" description="Helical" evidence="9">
    <location>
        <begin position="444"/>
        <end position="466"/>
    </location>
</feature>
<feature type="transmembrane region" description="Helical" evidence="9">
    <location>
        <begin position="559"/>
        <end position="582"/>
    </location>
</feature>
<dbReference type="GO" id="GO:0007035">
    <property type="term" value="P:vacuolar acidification"/>
    <property type="evidence" value="ECO:0007669"/>
    <property type="project" value="TreeGrafter"/>
</dbReference>
<evidence type="ECO:0000256" key="8">
    <source>
        <dbReference type="SAM" id="Coils"/>
    </source>
</evidence>
<evidence type="ECO:0000313" key="11">
    <source>
        <dbReference type="Proteomes" id="UP000823757"/>
    </source>
</evidence>
<feature type="transmembrane region" description="Helical" evidence="9">
    <location>
        <begin position="526"/>
        <end position="547"/>
    </location>
</feature>
<feature type="coiled-coil region" evidence="8">
    <location>
        <begin position="192"/>
        <end position="240"/>
    </location>
</feature>
<feature type="transmembrane region" description="Helical" evidence="9">
    <location>
        <begin position="407"/>
        <end position="432"/>
    </location>
</feature>
<proteinExistence type="inferred from homology"/>
<feature type="transmembrane region" description="Helical" evidence="9">
    <location>
        <begin position="362"/>
        <end position="387"/>
    </location>
</feature>
<evidence type="ECO:0000313" key="10">
    <source>
        <dbReference type="EMBL" id="MBO8473879.1"/>
    </source>
</evidence>
<evidence type="ECO:0000256" key="5">
    <source>
        <dbReference type="ARBA" id="ARBA00022989"/>
    </source>
</evidence>
<keyword evidence="6" id="KW-0406">Ion transport</keyword>
<dbReference type="GO" id="GO:0051117">
    <property type="term" value="F:ATPase binding"/>
    <property type="evidence" value="ECO:0007669"/>
    <property type="project" value="TreeGrafter"/>
</dbReference>
<keyword evidence="4 9" id="KW-0812">Transmembrane</keyword>
<accession>A0A9D9IJD9</accession>
<dbReference type="GO" id="GO:0033179">
    <property type="term" value="C:proton-transporting V-type ATPase, V0 domain"/>
    <property type="evidence" value="ECO:0007669"/>
    <property type="project" value="InterPro"/>
</dbReference>
<feature type="transmembrane region" description="Helical" evidence="9">
    <location>
        <begin position="472"/>
        <end position="491"/>
    </location>
</feature>
<dbReference type="GO" id="GO:0016471">
    <property type="term" value="C:vacuolar proton-transporting V-type ATPase complex"/>
    <property type="evidence" value="ECO:0007669"/>
    <property type="project" value="TreeGrafter"/>
</dbReference>
<organism evidence="10 11">
    <name type="scientific">Candidatus Cryptobacteroides faecigallinarum</name>
    <dbReference type="NCBI Taxonomy" id="2840763"/>
    <lineage>
        <taxon>Bacteria</taxon>
        <taxon>Pseudomonadati</taxon>
        <taxon>Bacteroidota</taxon>
        <taxon>Bacteroidia</taxon>
        <taxon>Bacteroidales</taxon>
        <taxon>Candidatus Cryptobacteroides</taxon>
    </lineage>
</organism>
<dbReference type="GO" id="GO:0046961">
    <property type="term" value="F:proton-transporting ATPase activity, rotational mechanism"/>
    <property type="evidence" value="ECO:0007669"/>
    <property type="project" value="InterPro"/>
</dbReference>
<sequence length="614" mass="67643">MVEKMTKYSFILLDGETGSFLERLQQLGVMDITRSKKPVDANSASIMEKASDIRKAMSILKKADYSADPNREDIEAASVTAVCGTDYSTAASEASARLSELQERLTAATRAVKARLPWGQFSAKDISGLEEKGLKVHFYNVSKKAFDKSWEEMYPLQIISENGSNIWFVTVSDAKEEYSFPINECQAPEGSYEDAEADAEAARKEIIAQKGLLLKLRGHMDELQAEYDRQLTDLDFYLAEISGESAAENRLNIFIGFAPSYMDDNLKEEFDKMDIFYMTEAATEEDNPPIKLKNNKFASMFEVLTGMYGMPAYREYDPTAVLAPFFLLFFALCLGDAGYGLVLVGVGAFLKKKVKSMAKLAPLVMTLGVGTFFIGIFMHTFFGFDMLTMNFIPDWMKKCMLNGDVAGFPAAMVLAIGIGIFNTCVAMVMKAMCFTHRFGLKNTLGTWGWTLLVVGGVILGGITLLGLLQSEIAKWIFIVLAIISGLGIYIFNDPKRNPLVNIGAGLWDTYNMATGLLGDTLSFIRLYALGLAGGMLGSTFNMLGGMIMDACPVPGLNWLLFAVIFIIGHVLNIALSCLGAFVHPLRLTFVEFFKNSGYEGSGKAYNPLSIKKEV</sequence>
<name>A0A9D9IJD9_9BACT</name>
<keyword evidence="7 9" id="KW-0472">Membrane</keyword>
<dbReference type="PANTHER" id="PTHR11629">
    <property type="entry name" value="VACUOLAR PROTON ATPASES"/>
    <property type="match status" value="1"/>
</dbReference>
<reference evidence="10" key="1">
    <citation type="submission" date="2020-10" db="EMBL/GenBank/DDBJ databases">
        <authorList>
            <person name="Gilroy R."/>
        </authorList>
    </citation>
    <scope>NUCLEOTIDE SEQUENCE</scope>
    <source>
        <strain evidence="10">B1-13419</strain>
    </source>
</reference>
<comment type="caution">
    <text evidence="10">The sequence shown here is derived from an EMBL/GenBank/DDBJ whole genome shotgun (WGS) entry which is preliminary data.</text>
</comment>
<feature type="transmembrane region" description="Helical" evidence="9">
    <location>
        <begin position="325"/>
        <end position="350"/>
    </location>
</feature>